<dbReference type="OrthoDB" id="9909116at2759"/>
<dbReference type="SMART" id="SM00199">
    <property type="entry name" value="SCY"/>
    <property type="match status" value="1"/>
</dbReference>
<name>A0A3Q3MG75_9TELE</name>
<protein>
    <submittedName>
        <fullName evidence="3">C-C motif chemokine 20-like</fullName>
    </submittedName>
</protein>
<dbReference type="GeneTree" id="ENSGT00990000203821"/>
<dbReference type="PANTHER" id="PTHR12015:SF108">
    <property type="entry name" value="C-C MOTIF CHEMOKINE 20"/>
    <property type="match status" value="1"/>
</dbReference>
<feature type="domain" description="Chemokine interleukin-8-like" evidence="2">
    <location>
        <begin position="55"/>
        <end position="117"/>
    </location>
</feature>
<dbReference type="GO" id="GO:0008009">
    <property type="term" value="F:chemokine activity"/>
    <property type="evidence" value="ECO:0007669"/>
    <property type="project" value="InterPro"/>
</dbReference>
<keyword evidence="4" id="KW-1185">Reference proteome</keyword>
<dbReference type="Pfam" id="PF00048">
    <property type="entry name" value="IL8"/>
    <property type="match status" value="1"/>
</dbReference>
<dbReference type="GeneID" id="113138868"/>
<dbReference type="STRING" id="205130.ENSMAMP00000024145"/>
<reference evidence="3" key="1">
    <citation type="submission" date="2025-08" db="UniProtKB">
        <authorList>
            <consortium name="Ensembl"/>
        </authorList>
    </citation>
    <scope>IDENTIFICATION</scope>
</reference>
<sequence length="126" mass="13995">MHLQQPSSPHSNTFTLLKRTNLSSDLRRNRDMASRVAALLLLGLICTGFAAAEIVVDCCLKTTNKKLPLQIIVGYSIQEAGKGCDISATAFLTKNRRTLCVVHPSEEEWVKSHVAYLENKKQANKK</sequence>
<dbReference type="FunCoup" id="A0A3Q3MG75">
    <property type="interactions" value="393"/>
</dbReference>
<dbReference type="GO" id="GO:0005615">
    <property type="term" value="C:extracellular space"/>
    <property type="evidence" value="ECO:0007669"/>
    <property type="project" value="UniProtKB-KW"/>
</dbReference>
<dbReference type="Proteomes" id="UP000261640">
    <property type="component" value="Unplaced"/>
</dbReference>
<dbReference type="Ensembl" id="ENSMAMT00000024768.2">
    <property type="protein sequence ID" value="ENSMAMP00000024152.1"/>
    <property type="gene ID" value="ENSMAMG00000016239.2"/>
</dbReference>
<dbReference type="InterPro" id="IPR039809">
    <property type="entry name" value="Chemokine_b/g/d"/>
</dbReference>
<dbReference type="Gene3D" id="2.40.50.40">
    <property type="match status" value="1"/>
</dbReference>
<dbReference type="InterPro" id="IPR036048">
    <property type="entry name" value="Interleukin_8-like_sf"/>
</dbReference>
<dbReference type="AlphaFoldDB" id="A0A3Q3MG75"/>
<organism evidence="3 4">
    <name type="scientific">Mastacembelus armatus</name>
    <name type="common">zig-zag eel</name>
    <dbReference type="NCBI Taxonomy" id="205130"/>
    <lineage>
        <taxon>Eukaryota</taxon>
        <taxon>Metazoa</taxon>
        <taxon>Chordata</taxon>
        <taxon>Craniata</taxon>
        <taxon>Vertebrata</taxon>
        <taxon>Euteleostomi</taxon>
        <taxon>Actinopterygii</taxon>
        <taxon>Neopterygii</taxon>
        <taxon>Teleostei</taxon>
        <taxon>Neoteleostei</taxon>
        <taxon>Acanthomorphata</taxon>
        <taxon>Anabantaria</taxon>
        <taxon>Synbranchiformes</taxon>
        <taxon>Mastacembelidae</taxon>
        <taxon>Mastacembelus</taxon>
    </lineage>
</organism>
<keyword evidence="1" id="KW-0202">Cytokine</keyword>
<accession>A0A3Q3MG75</accession>
<dbReference type="InterPro" id="IPR001811">
    <property type="entry name" value="Chemokine_IL8-like_dom"/>
</dbReference>
<dbReference type="InParanoid" id="A0A3Q3MG75"/>
<dbReference type="SUPFAM" id="SSF54117">
    <property type="entry name" value="Interleukin 8-like chemokines"/>
    <property type="match status" value="1"/>
</dbReference>
<evidence type="ECO:0000256" key="1">
    <source>
        <dbReference type="ARBA" id="ARBA00022514"/>
    </source>
</evidence>
<dbReference type="PANTHER" id="PTHR12015">
    <property type="entry name" value="SMALL INDUCIBLE CYTOKINE A"/>
    <property type="match status" value="1"/>
</dbReference>
<evidence type="ECO:0000313" key="4">
    <source>
        <dbReference type="Proteomes" id="UP000261640"/>
    </source>
</evidence>
<evidence type="ECO:0000313" key="3">
    <source>
        <dbReference type="Ensembl" id="ENSMAMP00000024152.1"/>
    </source>
</evidence>
<dbReference type="RefSeq" id="XP_026177474.1">
    <property type="nucleotide sequence ID" value="XM_026321689.1"/>
</dbReference>
<evidence type="ECO:0000259" key="2">
    <source>
        <dbReference type="SMART" id="SM00199"/>
    </source>
</evidence>
<reference evidence="3" key="2">
    <citation type="submission" date="2025-09" db="UniProtKB">
        <authorList>
            <consortium name="Ensembl"/>
        </authorList>
    </citation>
    <scope>IDENTIFICATION</scope>
</reference>
<dbReference type="GO" id="GO:0006955">
    <property type="term" value="P:immune response"/>
    <property type="evidence" value="ECO:0007669"/>
    <property type="project" value="InterPro"/>
</dbReference>
<proteinExistence type="predicted"/>